<feature type="transmembrane region" description="Helical" evidence="6">
    <location>
        <begin position="107"/>
        <end position="125"/>
    </location>
</feature>
<dbReference type="Pfam" id="PF04138">
    <property type="entry name" value="GtrA_DPMS_TM"/>
    <property type="match status" value="1"/>
</dbReference>
<feature type="transmembrane region" description="Helical" evidence="6">
    <location>
        <begin position="79"/>
        <end position="101"/>
    </location>
</feature>
<evidence type="ECO:0000256" key="4">
    <source>
        <dbReference type="ARBA" id="ARBA00022989"/>
    </source>
</evidence>
<evidence type="ECO:0000256" key="6">
    <source>
        <dbReference type="SAM" id="Phobius"/>
    </source>
</evidence>
<dbReference type="EMBL" id="JAWRCN010000001">
    <property type="protein sequence ID" value="MDW6018302.1"/>
    <property type="molecule type" value="Genomic_DNA"/>
</dbReference>
<protein>
    <submittedName>
        <fullName evidence="8">GtrA family protein</fullName>
    </submittedName>
</protein>
<dbReference type="InterPro" id="IPR051401">
    <property type="entry name" value="GtrA_CellWall_Glycosyl"/>
</dbReference>
<sequence length="131" mass="14879">MINLLFYRAKESRLIRYAVTGGVATLIHITIAFSSVYFFQSPVFIANVLGFSTAFIFSYISQTVFVFRQSIDISNGVRFFLVQFLSLIVAQLSSEMFVFIGSSYLKIIVVVVILPLVTYVIHKIWTFAPDK</sequence>
<dbReference type="InterPro" id="IPR007267">
    <property type="entry name" value="GtrA_DPMS_TM"/>
</dbReference>
<keyword evidence="5 6" id="KW-0472">Membrane</keyword>
<evidence type="ECO:0000313" key="9">
    <source>
        <dbReference type="Proteomes" id="UP001272325"/>
    </source>
</evidence>
<dbReference type="PANTHER" id="PTHR38459:SF1">
    <property type="entry name" value="PROPHAGE BACTOPRENOL-LINKED GLUCOSE TRANSLOCASE HOMOLOG"/>
    <property type="match status" value="1"/>
</dbReference>
<keyword evidence="3 6" id="KW-0812">Transmembrane</keyword>
<name>A0ABU4IKD2_9VIBR</name>
<comment type="similarity">
    <text evidence="2">Belongs to the GtrA family.</text>
</comment>
<keyword evidence="4 6" id="KW-1133">Transmembrane helix</keyword>
<comment type="caution">
    <text evidence="8">The sequence shown here is derived from an EMBL/GenBank/DDBJ whole genome shotgun (WGS) entry which is preliminary data.</text>
</comment>
<dbReference type="Proteomes" id="UP001272325">
    <property type="component" value="Unassembled WGS sequence"/>
</dbReference>
<evidence type="ECO:0000256" key="5">
    <source>
        <dbReference type="ARBA" id="ARBA00023136"/>
    </source>
</evidence>
<evidence type="ECO:0000259" key="7">
    <source>
        <dbReference type="Pfam" id="PF04138"/>
    </source>
</evidence>
<evidence type="ECO:0000256" key="1">
    <source>
        <dbReference type="ARBA" id="ARBA00004141"/>
    </source>
</evidence>
<accession>A0ABU4IKD2</accession>
<comment type="subcellular location">
    <subcellularLocation>
        <location evidence="1">Membrane</location>
        <topology evidence="1">Multi-pass membrane protein</topology>
    </subcellularLocation>
</comment>
<evidence type="ECO:0000256" key="2">
    <source>
        <dbReference type="ARBA" id="ARBA00009399"/>
    </source>
</evidence>
<reference evidence="8 9" key="1">
    <citation type="submission" date="2023-11" db="EMBL/GenBank/DDBJ databases">
        <title>Plant-associative lifestyle of Vibrio porteresiae and its evolutionary dynamics.</title>
        <authorList>
            <person name="Rameshkumar N."/>
            <person name="Kirti K."/>
        </authorList>
    </citation>
    <scope>NUCLEOTIDE SEQUENCE [LARGE SCALE GENOMIC DNA]</scope>
    <source>
        <strain evidence="8 9">MSSRF60</strain>
    </source>
</reference>
<organism evidence="8 9">
    <name type="scientific">Vibrio plantisponsor</name>
    <dbReference type="NCBI Taxonomy" id="664643"/>
    <lineage>
        <taxon>Bacteria</taxon>
        <taxon>Pseudomonadati</taxon>
        <taxon>Pseudomonadota</taxon>
        <taxon>Gammaproteobacteria</taxon>
        <taxon>Vibrionales</taxon>
        <taxon>Vibrionaceae</taxon>
        <taxon>Vibrio</taxon>
    </lineage>
</organism>
<dbReference type="RefSeq" id="WP_171138880.1">
    <property type="nucleotide sequence ID" value="NZ_AP024893.1"/>
</dbReference>
<evidence type="ECO:0000256" key="3">
    <source>
        <dbReference type="ARBA" id="ARBA00022692"/>
    </source>
</evidence>
<evidence type="ECO:0000313" key="8">
    <source>
        <dbReference type="EMBL" id="MDW6018302.1"/>
    </source>
</evidence>
<feature type="transmembrane region" description="Helical" evidence="6">
    <location>
        <begin position="14"/>
        <end position="38"/>
    </location>
</feature>
<proteinExistence type="inferred from homology"/>
<dbReference type="PANTHER" id="PTHR38459">
    <property type="entry name" value="PROPHAGE BACTOPRENOL-LINKED GLUCOSE TRANSLOCASE HOMOLOG"/>
    <property type="match status" value="1"/>
</dbReference>
<keyword evidence="9" id="KW-1185">Reference proteome</keyword>
<gene>
    <name evidence="8" type="ORF">SBW85_11265</name>
</gene>
<feature type="transmembrane region" description="Helical" evidence="6">
    <location>
        <begin position="44"/>
        <end position="67"/>
    </location>
</feature>
<feature type="domain" description="GtrA/DPMS transmembrane" evidence="7">
    <location>
        <begin position="16"/>
        <end position="127"/>
    </location>
</feature>